<dbReference type="GO" id="GO:0003899">
    <property type="term" value="F:DNA-directed RNA polymerase activity"/>
    <property type="evidence" value="ECO:0007669"/>
    <property type="project" value="InterPro"/>
</dbReference>
<dbReference type="AlphaFoldDB" id="A0A369VYB2"/>
<evidence type="ECO:0000256" key="3">
    <source>
        <dbReference type="ARBA" id="ARBA00022679"/>
    </source>
</evidence>
<evidence type="ECO:0000256" key="8">
    <source>
        <dbReference type="ARBA" id="ARBA00022833"/>
    </source>
</evidence>
<protein>
    <recommendedName>
        <fullName evidence="11">Zinc finger CHC2-type domain-containing protein</fullName>
    </recommendedName>
</protein>
<evidence type="ECO:0000256" key="1">
    <source>
        <dbReference type="ARBA" id="ARBA00022478"/>
    </source>
</evidence>
<dbReference type="InterPro" id="IPR050219">
    <property type="entry name" value="DnaG_primase"/>
</dbReference>
<evidence type="ECO:0000256" key="2">
    <source>
        <dbReference type="ARBA" id="ARBA00022515"/>
    </source>
</evidence>
<keyword evidence="2" id="KW-0639">Primosome</keyword>
<dbReference type="InterPro" id="IPR036977">
    <property type="entry name" value="DNA_primase_Znf_CHC2"/>
</dbReference>
<dbReference type="GO" id="GO:0003677">
    <property type="term" value="F:DNA binding"/>
    <property type="evidence" value="ECO:0007669"/>
    <property type="project" value="InterPro"/>
</dbReference>
<evidence type="ECO:0000313" key="13">
    <source>
        <dbReference type="Proteomes" id="UP000253918"/>
    </source>
</evidence>
<keyword evidence="7" id="KW-0863">Zinc-finger</keyword>
<keyword evidence="3" id="KW-0808">Transferase</keyword>
<evidence type="ECO:0000256" key="7">
    <source>
        <dbReference type="ARBA" id="ARBA00022771"/>
    </source>
</evidence>
<dbReference type="Pfam" id="PF13362">
    <property type="entry name" value="Toprim_3"/>
    <property type="match status" value="1"/>
</dbReference>
<gene>
    <name evidence="12" type="ORF">DVW87_02625</name>
</gene>
<keyword evidence="1" id="KW-0240">DNA-directed RNA polymerase</keyword>
<evidence type="ECO:0000256" key="5">
    <source>
        <dbReference type="ARBA" id="ARBA00022705"/>
    </source>
</evidence>
<evidence type="ECO:0000313" key="12">
    <source>
        <dbReference type="EMBL" id="RDE06615.1"/>
    </source>
</evidence>
<dbReference type="Gene3D" id="3.90.580.10">
    <property type="entry name" value="Zinc finger, CHC2-type domain"/>
    <property type="match status" value="1"/>
</dbReference>
<sequence length="381" mass="41383">MAPGRDGCARARTRGRISDESDCGAEAPAGLSRAVEAGAEGKRPQTTANVAIDQRRSMHMDSIGLPARYMDGKGRIDVARIKAETSIARVAAEATDLKKSGDELKGLCPFHPEDTASFFVNEGKRVFHCHGCEAGGDVIELHRRLHHVDFRQACFDLVGTAIVVPTMLENPDLVAMRRAESVRRARQIWREAMPIAWSLSETYFINRGIGDDIPGSIRHSHVARWWDADGREGRREPAMIAALQDRDGRVGGIQRTFLDHEGRKSTRGTPRLSLGRVRGCAVRFGPVAETVMLAASVEDGLAVRLMFPGASVWAAVGDGNLPHVRFPAAVRRVIVCGDADEPGRIAAAAAMAAYASVGLTVEDLVPRAGKDFNEEWLLLHA</sequence>
<dbReference type="GO" id="GO:1990077">
    <property type="term" value="C:primosome complex"/>
    <property type="evidence" value="ECO:0007669"/>
    <property type="project" value="UniProtKB-KW"/>
</dbReference>
<keyword evidence="5" id="KW-0235">DNA replication</keyword>
<reference evidence="12 13" key="1">
    <citation type="submission" date="2018-07" db="EMBL/GenBank/DDBJ databases">
        <title>a novel species of Sphingomonas isolated from the rhizosphere soil of Araceae plant.</title>
        <authorList>
            <person name="Zhiyong W."/>
            <person name="Qinglan Z."/>
            <person name="Zhiwei F."/>
            <person name="Ding X."/>
            <person name="Gejiao W."/>
            <person name="Shixue Z."/>
        </authorList>
    </citation>
    <scope>NUCLEOTIDE SEQUENCE [LARGE SCALE GENOMIC DNA]</scope>
    <source>
        <strain evidence="12 13">WZY 27</strain>
    </source>
</reference>
<keyword evidence="4" id="KW-0548">Nucleotidyltransferase</keyword>
<dbReference type="Proteomes" id="UP000253918">
    <property type="component" value="Unassembled WGS sequence"/>
</dbReference>
<comment type="caution">
    <text evidence="12">The sequence shown here is derived from an EMBL/GenBank/DDBJ whole genome shotgun (WGS) entry which is preliminary data.</text>
</comment>
<dbReference type="PANTHER" id="PTHR30313:SF2">
    <property type="entry name" value="DNA PRIMASE"/>
    <property type="match status" value="1"/>
</dbReference>
<dbReference type="InterPro" id="IPR006171">
    <property type="entry name" value="TOPRIM_dom"/>
</dbReference>
<keyword evidence="13" id="KW-1185">Reference proteome</keyword>
<dbReference type="SMART" id="SM00400">
    <property type="entry name" value="ZnF_CHCC"/>
    <property type="match status" value="1"/>
</dbReference>
<evidence type="ECO:0000256" key="10">
    <source>
        <dbReference type="SAM" id="MobiDB-lite"/>
    </source>
</evidence>
<evidence type="ECO:0000256" key="4">
    <source>
        <dbReference type="ARBA" id="ARBA00022695"/>
    </source>
</evidence>
<evidence type="ECO:0000256" key="9">
    <source>
        <dbReference type="ARBA" id="ARBA00023163"/>
    </source>
</evidence>
<name>A0A369VYB2_9SPHN</name>
<keyword evidence="9" id="KW-0804">Transcription</keyword>
<dbReference type="InterPro" id="IPR055570">
    <property type="entry name" value="DUF7146"/>
</dbReference>
<dbReference type="GO" id="GO:0008270">
    <property type="term" value="F:zinc ion binding"/>
    <property type="evidence" value="ECO:0007669"/>
    <property type="project" value="UniProtKB-KW"/>
</dbReference>
<keyword evidence="6" id="KW-0479">Metal-binding</keyword>
<organism evidence="12 13">
    <name type="scientific">Sphingomonas aracearum</name>
    <dbReference type="NCBI Taxonomy" id="2283317"/>
    <lineage>
        <taxon>Bacteria</taxon>
        <taxon>Pseudomonadati</taxon>
        <taxon>Pseudomonadota</taxon>
        <taxon>Alphaproteobacteria</taxon>
        <taxon>Sphingomonadales</taxon>
        <taxon>Sphingomonadaceae</taxon>
        <taxon>Sphingomonas</taxon>
    </lineage>
</organism>
<keyword evidence="8" id="KW-0862">Zinc</keyword>
<accession>A0A369VYB2</accession>
<evidence type="ECO:0000259" key="11">
    <source>
        <dbReference type="SMART" id="SM00400"/>
    </source>
</evidence>
<dbReference type="EMBL" id="QQNB01000001">
    <property type="protein sequence ID" value="RDE06615.1"/>
    <property type="molecule type" value="Genomic_DNA"/>
</dbReference>
<feature type="region of interest" description="Disordered" evidence="10">
    <location>
        <begin position="1"/>
        <end position="27"/>
    </location>
</feature>
<dbReference type="SUPFAM" id="SSF57783">
    <property type="entry name" value="Zinc beta-ribbon"/>
    <property type="match status" value="1"/>
</dbReference>
<proteinExistence type="predicted"/>
<dbReference type="OrthoDB" id="7465087at2"/>
<feature type="domain" description="Zinc finger CHC2-type" evidence="11">
    <location>
        <begin position="104"/>
        <end position="158"/>
    </location>
</feature>
<dbReference type="PANTHER" id="PTHR30313">
    <property type="entry name" value="DNA PRIMASE"/>
    <property type="match status" value="1"/>
</dbReference>
<dbReference type="InterPro" id="IPR002694">
    <property type="entry name" value="Znf_CHC2"/>
</dbReference>
<dbReference type="GO" id="GO:0006269">
    <property type="term" value="P:DNA replication, synthesis of primer"/>
    <property type="evidence" value="ECO:0007669"/>
    <property type="project" value="UniProtKB-KW"/>
</dbReference>
<dbReference type="GO" id="GO:0005737">
    <property type="term" value="C:cytoplasm"/>
    <property type="evidence" value="ECO:0007669"/>
    <property type="project" value="TreeGrafter"/>
</dbReference>
<evidence type="ECO:0000256" key="6">
    <source>
        <dbReference type="ARBA" id="ARBA00022723"/>
    </source>
</evidence>
<dbReference type="Pfam" id="PF01807">
    <property type="entry name" value="Zn_ribbon_DnaG"/>
    <property type="match status" value="1"/>
</dbReference>
<dbReference type="Pfam" id="PF23639">
    <property type="entry name" value="DUF7146"/>
    <property type="match status" value="1"/>
</dbReference>
<dbReference type="GO" id="GO:0000428">
    <property type="term" value="C:DNA-directed RNA polymerase complex"/>
    <property type="evidence" value="ECO:0007669"/>
    <property type="project" value="UniProtKB-KW"/>
</dbReference>